<dbReference type="Proteomes" id="UP000676336">
    <property type="component" value="Unassembled WGS sequence"/>
</dbReference>
<evidence type="ECO:0000313" key="2">
    <source>
        <dbReference type="Proteomes" id="UP000676336"/>
    </source>
</evidence>
<sequence length="100" mass="11582">VEKHHRHLCIGQSILSSQWPKDVKDLQGDYIKELNKVLLEHKDAIGYSIKLTLTSIDSKIDSDQTADWYLFPDQIKLKNVHVNQIKDLVQKIFVNDQSIV</sequence>
<protein>
    <submittedName>
        <fullName evidence="1">Uncharacterized protein</fullName>
    </submittedName>
</protein>
<name>A0A8S2UDE2_9BILA</name>
<proteinExistence type="predicted"/>
<feature type="non-terminal residue" evidence="1">
    <location>
        <position position="100"/>
    </location>
</feature>
<dbReference type="AlphaFoldDB" id="A0A8S2UDE2"/>
<organism evidence="1 2">
    <name type="scientific">Rotaria magnacalcarata</name>
    <dbReference type="NCBI Taxonomy" id="392030"/>
    <lineage>
        <taxon>Eukaryota</taxon>
        <taxon>Metazoa</taxon>
        <taxon>Spiralia</taxon>
        <taxon>Gnathifera</taxon>
        <taxon>Rotifera</taxon>
        <taxon>Eurotatoria</taxon>
        <taxon>Bdelloidea</taxon>
        <taxon>Philodinida</taxon>
        <taxon>Philodinidae</taxon>
        <taxon>Rotaria</taxon>
    </lineage>
</organism>
<gene>
    <name evidence="1" type="ORF">SMN809_LOCUS27363</name>
</gene>
<accession>A0A8S2UDE2</accession>
<reference evidence="1" key="1">
    <citation type="submission" date="2021-02" db="EMBL/GenBank/DDBJ databases">
        <authorList>
            <person name="Nowell W R."/>
        </authorList>
    </citation>
    <scope>NUCLEOTIDE SEQUENCE</scope>
</reference>
<comment type="caution">
    <text evidence="1">The sequence shown here is derived from an EMBL/GenBank/DDBJ whole genome shotgun (WGS) entry which is preliminary data.</text>
</comment>
<feature type="non-terminal residue" evidence="1">
    <location>
        <position position="1"/>
    </location>
</feature>
<evidence type="ECO:0000313" key="1">
    <source>
        <dbReference type="EMBL" id="CAF4330797.1"/>
    </source>
</evidence>
<dbReference type="EMBL" id="CAJOBI010042459">
    <property type="protein sequence ID" value="CAF4330797.1"/>
    <property type="molecule type" value="Genomic_DNA"/>
</dbReference>